<feature type="transmembrane region" description="Helical" evidence="14">
    <location>
        <begin position="185"/>
        <end position="212"/>
    </location>
</feature>
<evidence type="ECO:0000256" key="14">
    <source>
        <dbReference type="SAM" id="Phobius"/>
    </source>
</evidence>
<dbReference type="Gene3D" id="1.20.1730.10">
    <property type="entry name" value="Sodium/glucose cotransporter"/>
    <property type="match status" value="1"/>
</dbReference>
<evidence type="ECO:0000256" key="12">
    <source>
        <dbReference type="ARBA" id="ARBA00023012"/>
    </source>
</evidence>
<feature type="transmembrane region" description="Helical" evidence="14">
    <location>
        <begin position="275"/>
        <end position="296"/>
    </location>
</feature>
<gene>
    <name evidence="16" type="ORF">SAMN05216588_10943</name>
</gene>
<evidence type="ECO:0000259" key="15">
    <source>
        <dbReference type="PROSITE" id="PS50109"/>
    </source>
</evidence>
<dbReference type="STRING" id="29435.SAMN05216588_10943"/>
<feature type="domain" description="Histidine kinase" evidence="15">
    <location>
        <begin position="763"/>
        <end position="977"/>
    </location>
</feature>
<feature type="transmembrane region" description="Helical" evidence="14">
    <location>
        <begin position="471"/>
        <end position="493"/>
    </location>
</feature>
<dbReference type="InterPro" id="IPR000014">
    <property type="entry name" value="PAS"/>
</dbReference>
<keyword evidence="5" id="KW-0597">Phosphoprotein</keyword>
<feature type="transmembrane region" description="Helical" evidence="14">
    <location>
        <begin position="398"/>
        <end position="422"/>
    </location>
</feature>
<dbReference type="Gene3D" id="3.30.450.20">
    <property type="entry name" value="PAS domain"/>
    <property type="match status" value="1"/>
</dbReference>
<feature type="transmembrane region" description="Helical" evidence="14">
    <location>
        <begin position="335"/>
        <end position="355"/>
    </location>
</feature>
<evidence type="ECO:0000313" key="16">
    <source>
        <dbReference type="EMBL" id="SDH93608.1"/>
    </source>
</evidence>
<dbReference type="InterPro" id="IPR004358">
    <property type="entry name" value="Sig_transdc_His_kin-like_C"/>
</dbReference>
<evidence type="ECO:0000256" key="11">
    <source>
        <dbReference type="ARBA" id="ARBA00022989"/>
    </source>
</evidence>
<dbReference type="GO" id="GO:0005524">
    <property type="term" value="F:ATP binding"/>
    <property type="evidence" value="ECO:0007669"/>
    <property type="project" value="UniProtKB-KW"/>
</dbReference>
<evidence type="ECO:0000256" key="6">
    <source>
        <dbReference type="ARBA" id="ARBA00022679"/>
    </source>
</evidence>
<dbReference type="InterPro" id="IPR036890">
    <property type="entry name" value="HATPase_C_sf"/>
</dbReference>
<feature type="transmembrane region" description="Helical" evidence="14">
    <location>
        <begin position="429"/>
        <end position="451"/>
    </location>
</feature>
<dbReference type="PROSITE" id="PS50109">
    <property type="entry name" value="HIS_KIN"/>
    <property type="match status" value="1"/>
</dbReference>
<dbReference type="CDD" id="cd00130">
    <property type="entry name" value="PAS"/>
    <property type="match status" value="1"/>
</dbReference>
<feature type="transmembrane region" description="Helical" evidence="14">
    <location>
        <begin position="48"/>
        <end position="67"/>
    </location>
</feature>
<dbReference type="Proteomes" id="UP000198606">
    <property type="component" value="Unassembled WGS sequence"/>
</dbReference>
<dbReference type="InterPro" id="IPR001734">
    <property type="entry name" value="Na/solute_symporter"/>
</dbReference>
<keyword evidence="7 14" id="KW-0812">Transmembrane</keyword>
<dbReference type="GO" id="GO:0000155">
    <property type="term" value="F:phosphorelay sensor kinase activity"/>
    <property type="evidence" value="ECO:0007669"/>
    <property type="project" value="InterPro"/>
</dbReference>
<dbReference type="EC" id="2.7.13.3" evidence="4"/>
<evidence type="ECO:0000256" key="13">
    <source>
        <dbReference type="ARBA" id="ARBA00023136"/>
    </source>
</evidence>
<dbReference type="Pfam" id="PF00989">
    <property type="entry name" value="PAS"/>
    <property type="match status" value="1"/>
</dbReference>
<dbReference type="RefSeq" id="WP_084306243.1">
    <property type="nucleotide sequence ID" value="NZ_FNDG01000009.1"/>
</dbReference>
<dbReference type="InterPro" id="IPR035965">
    <property type="entry name" value="PAS-like_dom_sf"/>
</dbReference>
<feature type="transmembrane region" description="Helical" evidence="14">
    <location>
        <begin position="6"/>
        <end position="28"/>
    </location>
</feature>
<comment type="subcellular location">
    <subcellularLocation>
        <location evidence="2">Membrane</location>
        <topology evidence="2">Multi-pass membrane protein</topology>
    </subcellularLocation>
</comment>
<reference evidence="16 17" key="1">
    <citation type="submission" date="2016-10" db="EMBL/GenBank/DDBJ databases">
        <authorList>
            <person name="de Groot N.N."/>
        </authorList>
    </citation>
    <scope>NUCLEOTIDE SEQUENCE [LARGE SCALE GENOMIC DNA]</scope>
    <source>
        <strain evidence="16 17">LMG 18387</strain>
    </source>
</reference>
<comment type="catalytic activity">
    <reaction evidence="1">
        <text>ATP + protein L-histidine = ADP + protein N-phospho-L-histidine.</text>
        <dbReference type="EC" id="2.7.13.3"/>
    </reaction>
</comment>
<feature type="transmembrane region" description="Helical" evidence="14">
    <location>
        <begin position="376"/>
        <end position="392"/>
    </location>
</feature>
<dbReference type="GO" id="GO:0006355">
    <property type="term" value="P:regulation of DNA-templated transcription"/>
    <property type="evidence" value="ECO:0007669"/>
    <property type="project" value="InterPro"/>
</dbReference>
<dbReference type="PANTHER" id="PTHR43065">
    <property type="entry name" value="SENSOR HISTIDINE KINASE"/>
    <property type="match status" value="1"/>
</dbReference>
<accession>A0A1G8GGT9</accession>
<dbReference type="Gene3D" id="3.30.565.10">
    <property type="entry name" value="Histidine kinase-like ATPase, C-terminal domain"/>
    <property type="match status" value="1"/>
</dbReference>
<dbReference type="SUPFAM" id="SSF55785">
    <property type="entry name" value="PYP-like sensor domain (PAS domain)"/>
    <property type="match status" value="1"/>
</dbReference>
<evidence type="ECO:0000256" key="5">
    <source>
        <dbReference type="ARBA" id="ARBA00022553"/>
    </source>
</evidence>
<dbReference type="EMBL" id="FNDG01000009">
    <property type="protein sequence ID" value="SDH93608.1"/>
    <property type="molecule type" value="Genomic_DNA"/>
</dbReference>
<dbReference type="GO" id="GO:0016020">
    <property type="term" value="C:membrane"/>
    <property type="evidence" value="ECO:0007669"/>
    <property type="project" value="UniProtKB-SubCell"/>
</dbReference>
<dbReference type="Pfam" id="PF02518">
    <property type="entry name" value="HATPase_c"/>
    <property type="match status" value="1"/>
</dbReference>
<dbReference type="InterPro" id="IPR003661">
    <property type="entry name" value="HisK_dim/P_dom"/>
</dbReference>
<dbReference type="Gene3D" id="1.10.287.130">
    <property type="match status" value="1"/>
</dbReference>
<keyword evidence="13 14" id="KW-0472">Membrane</keyword>
<evidence type="ECO:0000256" key="9">
    <source>
        <dbReference type="ARBA" id="ARBA00022777"/>
    </source>
</evidence>
<name>A0A1G8GGT9_9GAMM</name>
<evidence type="ECO:0000256" key="7">
    <source>
        <dbReference type="ARBA" id="ARBA00022692"/>
    </source>
</evidence>
<keyword evidence="10" id="KW-0067">ATP-binding</keyword>
<evidence type="ECO:0000256" key="4">
    <source>
        <dbReference type="ARBA" id="ARBA00012438"/>
    </source>
</evidence>
<sequence>MPTSFSLSGLMAVSAAYLFVLFSVAWCADRGLIPRRLIRHPLTYTLSLGVYASAWAFYGTVGLAYQYGYGFLASYLGVTGAFLLAPVLLYPILRITRTYQLSSLADLFAFRFRSTWAGALSTLCMLVAVLPLLALQIQAVTDAIGILTRQPVQPQVALAFCVLFILVTILFGARHLATREKHEGLVFAIAFESVVKLLAMGAIGLYALYAVFDGPRELEQWLVLNQAALASLHTPLQEGPWRTLLLVFFASAIVMPHMYHMTFTENLNPRALVSASWGLPLFLLLMSLAVPLILWASLRLGSTTSPEYFTLGLGIAVDSPTLALIAYIGGLSASSGLIIVTTLALSGMLLNHVVLPLYQPPAEGNIYRWLKWTRRALIVAIIFASYAFYNLLDAQQDLANLGIVSFVATLQFLPGVLSVLYWPTANRRGFIAGLLAGIGVWAVSMLMPLLGTLPGLYVPVLDLVYVLDDSSWHLAAIASLATNVLVFTLVSVFTNSSPEEDSAAEACAVDNVRRPQRRELLALSPQEFATQLAKPLGAKTAQREVEQALRDLHLPFDESRPYALRRLRDRLEANLSGLMGPSVAQDIVESFLPYKSGSESYVTEDIHFIESRLEDYHSRLTGLAAELDALRRYHRQTLQELPMGVCSLAKDHEILMWNRAMEELTEIPAQRIVGSRLSTLAEPWRGLLQRFIETPDEHLHKQRLALDGQTRWLNLHKAAIDEPLAPGNSGLVLLVEDLTETQMLEDKLVHSERLASIGRLAAGVAHEIGNPITGIDCLAQNLREEREGDAELTEISGQILEQTRRVTRIVHSLMNFAHSGNHQRADEPVCLAEIAQEAIGLLALNRRSVDVQFYNLCKPEHWADGDAQRLAQVLINLLSNARDASPAGGAIRVRSEASEHTVDLIVEDEGSGIPKGVMDRLFEPFFTTKDPGKGTGLGLALVYSIVEEHYGQITIDSPIDPEQRRGTRIRVTLPRHIEALPLAT</sequence>
<feature type="transmembrane region" description="Helical" evidence="14">
    <location>
        <begin position="308"/>
        <end position="329"/>
    </location>
</feature>
<comment type="similarity">
    <text evidence="3">Belongs to the sodium:solute symporter (SSF) (TC 2.A.21) family.</text>
</comment>
<dbReference type="InterPro" id="IPR038377">
    <property type="entry name" value="Na/Glc_symporter_sf"/>
</dbReference>
<dbReference type="Pfam" id="PF00512">
    <property type="entry name" value="HisKA"/>
    <property type="match status" value="1"/>
</dbReference>
<feature type="transmembrane region" description="Helical" evidence="14">
    <location>
        <begin position="155"/>
        <end position="173"/>
    </location>
</feature>
<dbReference type="GO" id="GO:0022857">
    <property type="term" value="F:transmembrane transporter activity"/>
    <property type="evidence" value="ECO:0007669"/>
    <property type="project" value="InterPro"/>
</dbReference>
<organism evidence="16 17">
    <name type="scientific">Phytopseudomonas flavescens</name>
    <dbReference type="NCBI Taxonomy" id="29435"/>
    <lineage>
        <taxon>Bacteria</taxon>
        <taxon>Pseudomonadati</taxon>
        <taxon>Pseudomonadota</taxon>
        <taxon>Gammaproteobacteria</taxon>
        <taxon>Pseudomonadales</taxon>
        <taxon>Pseudomonadaceae</taxon>
        <taxon>Phytopseudomonas</taxon>
    </lineage>
</organism>
<protein>
    <recommendedName>
        <fullName evidence="4">histidine kinase</fullName>
        <ecNumber evidence="4">2.7.13.3</ecNumber>
    </recommendedName>
</protein>
<evidence type="ECO:0000256" key="3">
    <source>
        <dbReference type="ARBA" id="ARBA00006434"/>
    </source>
</evidence>
<keyword evidence="12" id="KW-0902">Two-component regulatory system</keyword>
<dbReference type="InterPro" id="IPR005467">
    <property type="entry name" value="His_kinase_dom"/>
</dbReference>
<dbReference type="PANTHER" id="PTHR43065:SF10">
    <property type="entry name" value="PEROXIDE STRESS-ACTIVATED HISTIDINE KINASE MAK3"/>
    <property type="match status" value="1"/>
</dbReference>
<feature type="transmembrane region" description="Helical" evidence="14">
    <location>
        <begin position="243"/>
        <end position="263"/>
    </location>
</feature>
<dbReference type="SMART" id="SM00388">
    <property type="entry name" value="HisKA"/>
    <property type="match status" value="1"/>
</dbReference>
<dbReference type="NCBIfam" id="TIGR00229">
    <property type="entry name" value="sensory_box"/>
    <property type="match status" value="1"/>
</dbReference>
<evidence type="ECO:0000256" key="8">
    <source>
        <dbReference type="ARBA" id="ARBA00022741"/>
    </source>
</evidence>
<feature type="transmembrane region" description="Helical" evidence="14">
    <location>
        <begin position="73"/>
        <end position="93"/>
    </location>
</feature>
<dbReference type="InterPro" id="IPR003594">
    <property type="entry name" value="HATPase_dom"/>
</dbReference>
<keyword evidence="6" id="KW-0808">Transferase</keyword>
<dbReference type="AlphaFoldDB" id="A0A1G8GGT9"/>
<keyword evidence="8" id="KW-0547">Nucleotide-binding</keyword>
<dbReference type="SMART" id="SM00091">
    <property type="entry name" value="PAS"/>
    <property type="match status" value="1"/>
</dbReference>
<dbReference type="PROSITE" id="PS50283">
    <property type="entry name" value="NA_SOLUT_SYMP_3"/>
    <property type="match status" value="1"/>
</dbReference>
<dbReference type="InterPro" id="IPR013767">
    <property type="entry name" value="PAS_fold"/>
</dbReference>
<proteinExistence type="inferred from homology"/>
<feature type="transmembrane region" description="Helical" evidence="14">
    <location>
        <begin position="114"/>
        <end position="135"/>
    </location>
</feature>
<evidence type="ECO:0000256" key="1">
    <source>
        <dbReference type="ARBA" id="ARBA00000085"/>
    </source>
</evidence>
<dbReference type="SUPFAM" id="SSF47384">
    <property type="entry name" value="Homodimeric domain of signal transducing histidine kinase"/>
    <property type="match status" value="1"/>
</dbReference>
<dbReference type="SMART" id="SM00387">
    <property type="entry name" value="HATPase_c"/>
    <property type="match status" value="1"/>
</dbReference>
<dbReference type="CDD" id="cd10322">
    <property type="entry name" value="SLC5sbd"/>
    <property type="match status" value="1"/>
</dbReference>
<dbReference type="InterPro" id="IPR036097">
    <property type="entry name" value="HisK_dim/P_sf"/>
</dbReference>
<evidence type="ECO:0000256" key="2">
    <source>
        <dbReference type="ARBA" id="ARBA00004141"/>
    </source>
</evidence>
<evidence type="ECO:0000256" key="10">
    <source>
        <dbReference type="ARBA" id="ARBA00022840"/>
    </source>
</evidence>
<keyword evidence="9" id="KW-0418">Kinase</keyword>
<dbReference type="SUPFAM" id="SSF55874">
    <property type="entry name" value="ATPase domain of HSP90 chaperone/DNA topoisomerase II/histidine kinase"/>
    <property type="match status" value="1"/>
</dbReference>
<keyword evidence="11 14" id="KW-1133">Transmembrane helix</keyword>
<evidence type="ECO:0000313" key="17">
    <source>
        <dbReference type="Proteomes" id="UP000198606"/>
    </source>
</evidence>
<dbReference type="CDD" id="cd00082">
    <property type="entry name" value="HisKA"/>
    <property type="match status" value="1"/>
</dbReference>
<dbReference type="PRINTS" id="PR00344">
    <property type="entry name" value="BCTRLSENSOR"/>
</dbReference>